<name>A0A1I7G7Q4_9PROT</name>
<accession>A0A1I7G7Q4</accession>
<dbReference type="AlphaFoldDB" id="A0A1I7G7Q4"/>
<evidence type="ECO:0000313" key="3">
    <source>
        <dbReference type="Proteomes" id="UP000183926"/>
    </source>
</evidence>
<organism evidence="2 3">
    <name type="scientific">Nitrosomonas eutropha</name>
    <dbReference type="NCBI Taxonomy" id="916"/>
    <lineage>
        <taxon>Bacteria</taxon>
        <taxon>Pseudomonadati</taxon>
        <taxon>Pseudomonadota</taxon>
        <taxon>Betaproteobacteria</taxon>
        <taxon>Nitrosomonadales</taxon>
        <taxon>Nitrosomonadaceae</taxon>
        <taxon>Nitrosomonas</taxon>
    </lineage>
</organism>
<dbReference type="Proteomes" id="UP000183926">
    <property type="component" value="Unassembled WGS sequence"/>
</dbReference>
<dbReference type="EMBL" id="FPBL01000002">
    <property type="protein sequence ID" value="SFU44499.1"/>
    <property type="molecule type" value="Genomic_DNA"/>
</dbReference>
<evidence type="ECO:0000256" key="1">
    <source>
        <dbReference type="SAM" id="MobiDB-lite"/>
    </source>
</evidence>
<feature type="region of interest" description="Disordered" evidence="1">
    <location>
        <begin position="1"/>
        <end position="25"/>
    </location>
</feature>
<reference evidence="2 3" key="1">
    <citation type="submission" date="2016-10" db="EMBL/GenBank/DDBJ databases">
        <authorList>
            <person name="de Groot N.N."/>
        </authorList>
    </citation>
    <scope>NUCLEOTIDE SEQUENCE [LARGE SCALE GENOMIC DNA]</scope>
    <source>
        <strain evidence="2 3">Nm24</strain>
    </source>
</reference>
<proteinExistence type="predicted"/>
<gene>
    <name evidence="2" type="ORF">SAMN05216339_102274</name>
</gene>
<evidence type="ECO:0000313" key="2">
    <source>
        <dbReference type="EMBL" id="SFU44499.1"/>
    </source>
</evidence>
<sequence length="76" mass="8773">MEISRQLILKGHSPSDTREPVASAKCRPVRATSNHMIQNRKIIYPSFYLLHAVKENLMFAQTARILMMYQEVVTVL</sequence>
<protein>
    <submittedName>
        <fullName evidence="2">Uncharacterized protein</fullName>
    </submittedName>
</protein>